<reference evidence="1" key="1">
    <citation type="submission" date="2022-04" db="EMBL/GenBank/DDBJ databases">
        <title>Genome of the entomopathogenic fungus Entomophthora muscae.</title>
        <authorList>
            <person name="Elya C."/>
            <person name="Lovett B.R."/>
            <person name="Lee E."/>
            <person name="Macias A.M."/>
            <person name="Hajek A.E."/>
            <person name="De Bivort B.L."/>
            <person name="Kasson M.T."/>
            <person name="De Fine Licht H.H."/>
            <person name="Stajich J.E."/>
        </authorList>
    </citation>
    <scope>NUCLEOTIDE SEQUENCE</scope>
    <source>
        <strain evidence="1">Berkeley</strain>
    </source>
</reference>
<accession>A0ACC2UR55</accession>
<evidence type="ECO:0000313" key="2">
    <source>
        <dbReference type="Proteomes" id="UP001165960"/>
    </source>
</evidence>
<organism evidence="1 2">
    <name type="scientific">Entomophthora muscae</name>
    <dbReference type="NCBI Taxonomy" id="34485"/>
    <lineage>
        <taxon>Eukaryota</taxon>
        <taxon>Fungi</taxon>
        <taxon>Fungi incertae sedis</taxon>
        <taxon>Zoopagomycota</taxon>
        <taxon>Entomophthoromycotina</taxon>
        <taxon>Entomophthoromycetes</taxon>
        <taxon>Entomophthorales</taxon>
        <taxon>Entomophthoraceae</taxon>
        <taxon>Entomophthora</taxon>
    </lineage>
</organism>
<gene>
    <name evidence="1" type="ORF">DSO57_1013357</name>
</gene>
<keyword evidence="2" id="KW-1185">Reference proteome</keyword>
<dbReference type="EMBL" id="QTSX02000049">
    <property type="protein sequence ID" value="KAJ9089419.1"/>
    <property type="molecule type" value="Genomic_DNA"/>
</dbReference>
<protein>
    <submittedName>
        <fullName evidence="1">Uncharacterized protein</fullName>
    </submittedName>
</protein>
<sequence>MDYITQLPSSAGFDAILVVVDCFSKEAAFCPYHTTVTAKQTAKLFFKPPACRTSRLQIFGLEPEQDLILGNPPKLDESKSPTLTLPTLKVSVNSTNQQTGLAIDPEISWTTTKGEIKKLPIERKPPRDDQPHDLTRKFEYSQFKPANELTPAMDATKDWKTLVDGNTWAKEIFKSLPMTDGHANTLDCQEVAHCHSCNIVT</sequence>
<comment type="caution">
    <text evidence="1">The sequence shown here is derived from an EMBL/GenBank/DDBJ whole genome shotgun (WGS) entry which is preliminary data.</text>
</comment>
<evidence type="ECO:0000313" key="1">
    <source>
        <dbReference type="EMBL" id="KAJ9089419.1"/>
    </source>
</evidence>
<name>A0ACC2UR55_9FUNG</name>
<proteinExistence type="predicted"/>
<dbReference type="Proteomes" id="UP001165960">
    <property type="component" value="Unassembled WGS sequence"/>
</dbReference>